<dbReference type="InterPro" id="IPR002864">
    <property type="entry name" value="Acyl-ACP_thioesterase_NHD"/>
</dbReference>
<feature type="domain" description="Acyl-ACP thioesterase N-terminal hotdog" evidence="1">
    <location>
        <begin position="13"/>
        <end position="140"/>
    </location>
</feature>
<evidence type="ECO:0000313" key="2">
    <source>
        <dbReference type="EMBL" id="AIF26225.1"/>
    </source>
</evidence>
<dbReference type="CDD" id="cd00586">
    <property type="entry name" value="4HBT"/>
    <property type="match status" value="1"/>
</dbReference>
<organism evidence="2">
    <name type="scientific">uncultured bacterium Ad_150_H18</name>
    <dbReference type="NCBI Taxonomy" id="1489287"/>
    <lineage>
        <taxon>Bacteria</taxon>
        <taxon>environmental samples</taxon>
    </lineage>
</organism>
<evidence type="ECO:0000259" key="1">
    <source>
        <dbReference type="Pfam" id="PF01643"/>
    </source>
</evidence>
<dbReference type="InterPro" id="IPR029069">
    <property type="entry name" value="HotDog_dom_sf"/>
</dbReference>
<accession>A0A0B4N0M9</accession>
<dbReference type="Gene3D" id="3.10.129.10">
    <property type="entry name" value="Hotdog Thioesterase"/>
    <property type="match status" value="1"/>
</dbReference>
<reference evidence="2" key="1">
    <citation type="submission" date="2014-03" db="EMBL/GenBank/DDBJ databases">
        <title>A sequence of cellulolytic fosmid clone of goat rumen metagenome.</title>
        <authorList>
            <person name="Lee K.-T."/>
            <person name="Kim J.-Y."/>
            <person name="Kim Y.-J."/>
            <person name="Ahn J.-H."/>
            <person name="Park M.-N."/>
            <person name="Kim J.-H."/>
            <person name="Kim T.-H."/>
        </authorList>
    </citation>
    <scope>NUCLEOTIDE SEQUENCE</scope>
</reference>
<proteinExistence type="predicted"/>
<sequence>MAIAMEDTVNPMQYTKVFKVTPEMIDDNHHFNNVWSVKWIQDIAIAHSDSVGGTQLMKSVGAGWMIHVQHIEYKSQAFLNDEIRGTTWVAAYGKVACIRKCRFERISDGKIIFESETQWVLVDLNRGRPMAITDEMKKLYVEEV</sequence>
<dbReference type="EMBL" id="KJ631402">
    <property type="protein sequence ID" value="AIF26225.1"/>
    <property type="molecule type" value="Genomic_DNA"/>
</dbReference>
<protein>
    <submittedName>
        <fullName evidence="2">Putative thioesterase</fullName>
    </submittedName>
</protein>
<dbReference type="AlphaFoldDB" id="A0A0B4N0M9"/>
<dbReference type="SUPFAM" id="SSF54637">
    <property type="entry name" value="Thioesterase/thiol ester dehydrase-isomerase"/>
    <property type="match status" value="1"/>
</dbReference>
<dbReference type="Pfam" id="PF01643">
    <property type="entry name" value="Acyl-ACP_TE"/>
    <property type="match status" value="1"/>
</dbReference>
<dbReference type="GO" id="GO:0016790">
    <property type="term" value="F:thiolester hydrolase activity"/>
    <property type="evidence" value="ECO:0007669"/>
    <property type="project" value="InterPro"/>
</dbReference>
<dbReference type="GO" id="GO:0006633">
    <property type="term" value="P:fatty acid biosynthetic process"/>
    <property type="evidence" value="ECO:0007669"/>
    <property type="project" value="InterPro"/>
</dbReference>
<name>A0A0B4N0M9_9BACT</name>